<dbReference type="Pfam" id="PF07728">
    <property type="entry name" value="AAA_5"/>
    <property type="match status" value="1"/>
</dbReference>
<evidence type="ECO:0000256" key="1">
    <source>
        <dbReference type="SAM" id="MobiDB-lite"/>
    </source>
</evidence>
<sequence length="381" mass="42509">MQVHEEYYLSPERPLSDAEKKLVWQKPASHKTSEEERRISKEVKRNWHRGEMKIANILLEGDAGSGKTQLAKALSANFGLPYTKVTCFADMDKSDIIGAILPVIPSEQLEKVEPVEQSVLKALYDSDGFQSATSILMETLGVTQEQAALKMKQLMKLAERHTDGEAVEYRFYPSEIVRAYQNGYLLEIQEPNVIRDAAVLMALNSALELDGSINLPTEIIRRHPDFIAVITTNRSYAGARPLNEALRDRVQHSEKMDLPGKEVMIERAMAKTGYQDEEVLSMLADAIMILDAAARANAIKGVAGMRSFFYWTDAVAGGASAKESLYYKVLYKITTDSEEIRILEEALEKHGLLTRLEAVAGGVKKNENPTMTPSKSRQGEI</sequence>
<dbReference type="InterPro" id="IPR050764">
    <property type="entry name" value="CbbQ/NirQ/NorQ/GpvN"/>
</dbReference>
<dbReference type="SUPFAM" id="SSF52540">
    <property type="entry name" value="P-loop containing nucleoside triphosphate hydrolases"/>
    <property type="match status" value="1"/>
</dbReference>
<evidence type="ECO:0000313" key="3">
    <source>
        <dbReference type="EMBL" id="GIO30317.1"/>
    </source>
</evidence>
<dbReference type="InterPro" id="IPR027417">
    <property type="entry name" value="P-loop_NTPase"/>
</dbReference>
<feature type="domain" description="ATPase dynein-related AAA" evidence="2">
    <location>
        <begin position="56"/>
        <end position="102"/>
    </location>
</feature>
<accession>A0A919XCU2</accession>
<dbReference type="GO" id="GO:0016887">
    <property type="term" value="F:ATP hydrolysis activity"/>
    <property type="evidence" value="ECO:0007669"/>
    <property type="project" value="InterPro"/>
</dbReference>
<reference evidence="3" key="1">
    <citation type="submission" date="2021-03" db="EMBL/GenBank/DDBJ databases">
        <title>Antimicrobial resistance genes in bacteria isolated from Japanese honey, and their potential for conferring macrolide and lincosamide resistance in the American foulbrood pathogen Paenibacillus larvae.</title>
        <authorList>
            <person name="Okamoto M."/>
            <person name="Kumagai M."/>
            <person name="Kanamori H."/>
            <person name="Takamatsu D."/>
        </authorList>
    </citation>
    <scope>NUCLEOTIDE SEQUENCE</scope>
    <source>
        <strain evidence="3">J2TS6</strain>
    </source>
</reference>
<dbReference type="InterPro" id="IPR011704">
    <property type="entry name" value="ATPase_dyneun-rel_AAA"/>
</dbReference>
<dbReference type="GO" id="GO:0005524">
    <property type="term" value="F:ATP binding"/>
    <property type="evidence" value="ECO:0007669"/>
    <property type="project" value="InterPro"/>
</dbReference>
<dbReference type="AlphaFoldDB" id="A0A919XCU2"/>
<feature type="region of interest" description="Disordered" evidence="1">
    <location>
        <begin position="20"/>
        <end position="39"/>
    </location>
</feature>
<proteinExistence type="predicted"/>
<protein>
    <recommendedName>
        <fullName evidence="2">ATPase dynein-related AAA domain-containing protein</fullName>
    </recommendedName>
</protein>
<dbReference type="RefSeq" id="WP_212957757.1">
    <property type="nucleotide sequence ID" value="NZ_BORQ01000001.1"/>
</dbReference>
<comment type="caution">
    <text evidence="3">The sequence shown here is derived from an EMBL/GenBank/DDBJ whole genome shotgun (WGS) entry which is preliminary data.</text>
</comment>
<dbReference type="Gene3D" id="3.40.50.300">
    <property type="entry name" value="P-loop containing nucleotide triphosphate hydrolases"/>
    <property type="match status" value="1"/>
</dbReference>
<name>A0A919XCU2_9BACL</name>
<dbReference type="PANTHER" id="PTHR42759">
    <property type="entry name" value="MOXR FAMILY PROTEIN"/>
    <property type="match status" value="1"/>
</dbReference>
<dbReference type="PANTHER" id="PTHR42759:SF1">
    <property type="entry name" value="MAGNESIUM-CHELATASE SUBUNIT CHLD"/>
    <property type="match status" value="1"/>
</dbReference>
<gene>
    <name evidence="3" type="ORF">J2TS6_14580</name>
</gene>
<evidence type="ECO:0000259" key="2">
    <source>
        <dbReference type="Pfam" id="PF07728"/>
    </source>
</evidence>
<organism evidence="3 4">
    <name type="scientific">Paenibacillus albilobatus</name>
    <dbReference type="NCBI Taxonomy" id="2716884"/>
    <lineage>
        <taxon>Bacteria</taxon>
        <taxon>Bacillati</taxon>
        <taxon>Bacillota</taxon>
        <taxon>Bacilli</taxon>
        <taxon>Bacillales</taxon>
        <taxon>Paenibacillaceae</taxon>
        <taxon>Paenibacillus</taxon>
    </lineage>
</organism>
<dbReference type="Proteomes" id="UP000679779">
    <property type="component" value="Unassembled WGS sequence"/>
</dbReference>
<evidence type="ECO:0000313" key="4">
    <source>
        <dbReference type="Proteomes" id="UP000679779"/>
    </source>
</evidence>
<keyword evidence="4" id="KW-1185">Reference proteome</keyword>
<dbReference type="EMBL" id="BORQ01000001">
    <property type="protein sequence ID" value="GIO30317.1"/>
    <property type="molecule type" value="Genomic_DNA"/>
</dbReference>